<evidence type="ECO:0000313" key="3">
    <source>
        <dbReference type="Proteomes" id="UP001589818"/>
    </source>
</evidence>
<dbReference type="Proteomes" id="UP001589818">
    <property type="component" value="Unassembled WGS sequence"/>
</dbReference>
<dbReference type="EMBL" id="JBHLVF010000047">
    <property type="protein sequence ID" value="MFC0395853.1"/>
    <property type="molecule type" value="Genomic_DNA"/>
</dbReference>
<name>A0ABV6JIW2_9BACL</name>
<keyword evidence="1" id="KW-0812">Transmembrane</keyword>
<evidence type="ECO:0008006" key="4">
    <source>
        <dbReference type="Google" id="ProtNLM"/>
    </source>
</evidence>
<comment type="caution">
    <text evidence="2">The sequence shown here is derived from an EMBL/GenBank/DDBJ whole genome shotgun (WGS) entry which is preliminary data.</text>
</comment>
<dbReference type="RefSeq" id="WP_204817574.1">
    <property type="nucleotide sequence ID" value="NZ_JANHOF010000002.1"/>
</dbReference>
<protein>
    <recommendedName>
        <fullName evidence="4">DUF5643 domain-containing protein</fullName>
    </recommendedName>
</protein>
<proteinExistence type="predicted"/>
<keyword evidence="3" id="KW-1185">Reference proteome</keyword>
<gene>
    <name evidence="2" type="ORF">ACFFJ8_31330</name>
</gene>
<accession>A0ABV6JIW2</accession>
<evidence type="ECO:0000256" key="1">
    <source>
        <dbReference type="SAM" id="Phobius"/>
    </source>
</evidence>
<sequence length="306" mass="34658">MKEDTVIRRNLPLFLVIAAIAASWIGNGIHYNREQLDKPVFFQHFIELGDYPEQQVELNLLENINGGKRVTSLEFPGFELYRVNRSPNEQQYRYQMNNKFLLTIEKPTLDILRQPDQAIKQAKVYYSDGTGGEGADIGEIRFSGTTYTLNSPVEHSSSMGSSDNLGYSVLRVTEPVTLTSIGSELAESISDWLKIDVDITMPADPRIPQTNPAANSNDDKGIPWKELQLPVELPKGSTIKISYQFQFNKGDLRAEQALNYYRILLWVEGVEKTGRPFNAAVHIQYDPYPSERDVSALTQRARGLER</sequence>
<organism evidence="2 3">
    <name type="scientific">Paenibacillus mendelii</name>
    <dbReference type="NCBI Taxonomy" id="206163"/>
    <lineage>
        <taxon>Bacteria</taxon>
        <taxon>Bacillati</taxon>
        <taxon>Bacillota</taxon>
        <taxon>Bacilli</taxon>
        <taxon>Bacillales</taxon>
        <taxon>Paenibacillaceae</taxon>
        <taxon>Paenibacillus</taxon>
    </lineage>
</organism>
<keyword evidence="1" id="KW-1133">Transmembrane helix</keyword>
<feature type="transmembrane region" description="Helical" evidence="1">
    <location>
        <begin position="12"/>
        <end position="31"/>
    </location>
</feature>
<evidence type="ECO:0000313" key="2">
    <source>
        <dbReference type="EMBL" id="MFC0395853.1"/>
    </source>
</evidence>
<reference evidence="2 3" key="1">
    <citation type="submission" date="2024-09" db="EMBL/GenBank/DDBJ databases">
        <authorList>
            <person name="Sun Q."/>
            <person name="Mori K."/>
        </authorList>
    </citation>
    <scope>NUCLEOTIDE SEQUENCE [LARGE SCALE GENOMIC DNA]</scope>
    <source>
        <strain evidence="2 3">CCM 4839</strain>
    </source>
</reference>
<keyword evidence="1" id="KW-0472">Membrane</keyword>